<dbReference type="AlphaFoldDB" id="A0A078F392"/>
<evidence type="ECO:0000313" key="3">
    <source>
        <dbReference type="Proteomes" id="UP000028999"/>
    </source>
</evidence>
<dbReference type="EMBL" id="LK031991">
    <property type="protein sequence ID" value="CDY08995.1"/>
    <property type="molecule type" value="Genomic_DNA"/>
</dbReference>
<protein>
    <submittedName>
        <fullName evidence="2">BnaC01g30960D protein</fullName>
    </submittedName>
</protein>
<name>A0A078F392_BRANA</name>
<accession>A0A078F392</accession>
<feature type="compositionally biased region" description="Low complexity" evidence="1">
    <location>
        <begin position="23"/>
        <end position="35"/>
    </location>
</feature>
<organism evidence="2 3">
    <name type="scientific">Brassica napus</name>
    <name type="common">Rape</name>
    <dbReference type="NCBI Taxonomy" id="3708"/>
    <lineage>
        <taxon>Eukaryota</taxon>
        <taxon>Viridiplantae</taxon>
        <taxon>Streptophyta</taxon>
        <taxon>Embryophyta</taxon>
        <taxon>Tracheophyta</taxon>
        <taxon>Spermatophyta</taxon>
        <taxon>Magnoliopsida</taxon>
        <taxon>eudicotyledons</taxon>
        <taxon>Gunneridae</taxon>
        <taxon>Pentapetalae</taxon>
        <taxon>rosids</taxon>
        <taxon>malvids</taxon>
        <taxon>Brassicales</taxon>
        <taxon>Brassicaceae</taxon>
        <taxon>Brassiceae</taxon>
        <taxon>Brassica</taxon>
    </lineage>
</organism>
<reference evidence="2 3" key="1">
    <citation type="journal article" date="2014" name="Science">
        <title>Plant genetics. Early allopolyploid evolution in the post-Neolithic Brassica napus oilseed genome.</title>
        <authorList>
            <person name="Chalhoub B."/>
            <person name="Denoeud F."/>
            <person name="Liu S."/>
            <person name="Parkin I.A."/>
            <person name="Tang H."/>
            <person name="Wang X."/>
            <person name="Chiquet J."/>
            <person name="Belcram H."/>
            <person name="Tong C."/>
            <person name="Samans B."/>
            <person name="Correa M."/>
            <person name="Da Silva C."/>
            <person name="Just J."/>
            <person name="Falentin C."/>
            <person name="Koh C.S."/>
            <person name="Le Clainche I."/>
            <person name="Bernard M."/>
            <person name="Bento P."/>
            <person name="Noel B."/>
            <person name="Labadie K."/>
            <person name="Alberti A."/>
            <person name="Charles M."/>
            <person name="Arnaud D."/>
            <person name="Guo H."/>
            <person name="Daviaud C."/>
            <person name="Alamery S."/>
            <person name="Jabbari K."/>
            <person name="Zhao M."/>
            <person name="Edger P.P."/>
            <person name="Chelaifa H."/>
            <person name="Tack D."/>
            <person name="Lassalle G."/>
            <person name="Mestiri I."/>
            <person name="Schnel N."/>
            <person name="Le Paslier M.C."/>
            <person name="Fan G."/>
            <person name="Renault V."/>
            <person name="Bayer P.E."/>
            <person name="Golicz A.A."/>
            <person name="Manoli S."/>
            <person name="Lee T.H."/>
            <person name="Thi V.H."/>
            <person name="Chalabi S."/>
            <person name="Hu Q."/>
            <person name="Fan C."/>
            <person name="Tollenaere R."/>
            <person name="Lu Y."/>
            <person name="Battail C."/>
            <person name="Shen J."/>
            <person name="Sidebottom C.H."/>
            <person name="Wang X."/>
            <person name="Canaguier A."/>
            <person name="Chauveau A."/>
            <person name="Berard A."/>
            <person name="Deniot G."/>
            <person name="Guan M."/>
            <person name="Liu Z."/>
            <person name="Sun F."/>
            <person name="Lim Y.P."/>
            <person name="Lyons E."/>
            <person name="Town C.D."/>
            <person name="Bancroft I."/>
            <person name="Wang X."/>
            <person name="Meng J."/>
            <person name="Ma J."/>
            <person name="Pires J.C."/>
            <person name="King G.J."/>
            <person name="Brunel D."/>
            <person name="Delourme R."/>
            <person name="Renard M."/>
            <person name="Aury J.M."/>
            <person name="Adams K.L."/>
            <person name="Batley J."/>
            <person name="Snowdon R.J."/>
            <person name="Tost J."/>
            <person name="Edwards D."/>
            <person name="Zhou Y."/>
            <person name="Hua W."/>
            <person name="Sharpe A.G."/>
            <person name="Paterson A.H."/>
            <person name="Guan C."/>
            <person name="Wincker P."/>
        </authorList>
    </citation>
    <scope>NUCLEOTIDE SEQUENCE [LARGE SCALE GENOMIC DNA]</scope>
    <source>
        <strain evidence="3">cv. Darmor-bzh</strain>
    </source>
</reference>
<gene>
    <name evidence="2" type="primary">BnaC01g30960D</name>
    <name evidence="2" type="ORF">GSBRNA2T00001101001</name>
</gene>
<feature type="region of interest" description="Disordered" evidence="1">
    <location>
        <begin position="21"/>
        <end position="44"/>
    </location>
</feature>
<dbReference type="PaxDb" id="3708-A0A078F392"/>
<dbReference type="Gramene" id="CDY08995">
    <property type="protein sequence ID" value="CDY08995"/>
    <property type="gene ID" value="GSBRNA2T00001101001"/>
</dbReference>
<dbReference type="Proteomes" id="UP000028999">
    <property type="component" value="Unassembled WGS sequence"/>
</dbReference>
<evidence type="ECO:0000313" key="2">
    <source>
        <dbReference type="EMBL" id="CDY08995.1"/>
    </source>
</evidence>
<evidence type="ECO:0000256" key="1">
    <source>
        <dbReference type="SAM" id="MobiDB-lite"/>
    </source>
</evidence>
<proteinExistence type="predicted"/>
<sequence>MKIRMLDEGKRPMGRNRACSIQRSRTVTARTAGTSARRRSTSCV</sequence>
<keyword evidence="3" id="KW-1185">Reference proteome</keyword>